<evidence type="ECO:0000259" key="1">
    <source>
        <dbReference type="Pfam" id="PF13577"/>
    </source>
</evidence>
<dbReference type="EMBL" id="JAKFHA010000003">
    <property type="protein sequence ID" value="MCF2527156.1"/>
    <property type="molecule type" value="Genomic_DNA"/>
</dbReference>
<dbReference type="Gene3D" id="3.10.450.50">
    <property type="match status" value="1"/>
</dbReference>
<organism evidence="2 3">
    <name type="scientific">Yinghuangia soli</name>
    <dbReference type="NCBI Taxonomy" id="2908204"/>
    <lineage>
        <taxon>Bacteria</taxon>
        <taxon>Bacillati</taxon>
        <taxon>Actinomycetota</taxon>
        <taxon>Actinomycetes</taxon>
        <taxon>Kitasatosporales</taxon>
        <taxon>Streptomycetaceae</taxon>
        <taxon>Yinghuangia</taxon>
    </lineage>
</organism>
<dbReference type="Proteomes" id="UP001165378">
    <property type="component" value="Unassembled WGS sequence"/>
</dbReference>
<name>A0AA41PWS9_9ACTN</name>
<proteinExistence type="predicted"/>
<sequence length="149" mass="16620">MTHPLTPADLAEIHRTLALFAHVFDNRDIDGLRLVFTDDVTVDIGHSANRSFHGIAEFAEYTRGKSDATPDHHTLNTAVVVDEHGRVQARSRYIGINPEGRLTSGEFLDILERTPDGWRIRYRRSLARVPRPEGTAAATSAFPLSKEFG</sequence>
<evidence type="ECO:0000313" key="2">
    <source>
        <dbReference type="EMBL" id="MCF2527156.1"/>
    </source>
</evidence>
<reference evidence="2" key="1">
    <citation type="submission" date="2022-01" db="EMBL/GenBank/DDBJ databases">
        <title>Genome-Based Taxonomic Classification of the Phylum Actinobacteria.</title>
        <authorList>
            <person name="Gao Y."/>
        </authorList>
    </citation>
    <scope>NUCLEOTIDE SEQUENCE</scope>
    <source>
        <strain evidence="2">KLBMP 8922</strain>
    </source>
</reference>
<comment type="caution">
    <text evidence="2">The sequence shown here is derived from an EMBL/GenBank/DDBJ whole genome shotgun (WGS) entry which is preliminary data.</text>
</comment>
<keyword evidence="3" id="KW-1185">Reference proteome</keyword>
<dbReference type="RefSeq" id="WP_235051299.1">
    <property type="nucleotide sequence ID" value="NZ_JAKFHA010000003.1"/>
</dbReference>
<dbReference type="InterPro" id="IPR037401">
    <property type="entry name" value="SnoaL-like"/>
</dbReference>
<gene>
    <name evidence="2" type="ORF">LZ495_07985</name>
</gene>
<dbReference type="Pfam" id="PF13577">
    <property type="entry name" value="SnoaL_4"/>
    <property type="match status" value="1"/>
</dbReference>
<protein>
    <submittedName>
        <fullName evidence="2">Nuclear transport factor 2 family protein</fullName>
    </submittedName>
</protein>
<evidence type="ECO:0000313" key="3">
    <source>
        <dbReference type="Proteomes" id="UP001165378"/>
    </source>
</evidence>
<dbReference type="InterPro" id="IPR032710">
    <property type="entry name" value="NTF2-like_dom_sf"/>
</dbReference>
<accession>A0AA41PWS9</accession>
<feature type="domain" description="SnoaL-like" evidence="1">
    <location>
        <begin position="9"/>
        <end position="124"/>
    </location>
</feature>
<dbReference type="AlphaFoldDB" id="A0AA41PWS9"/>
<dbReference type="SUPFAM" id="SSF54427">
    <property type="entry name" value="NTF2-like"/>
    <property type="match status" value="1"/>
</dbReference>